<dbReference type="HAMAP" id="MF_00161">
    <property type="entry name" value="LspA"/>
    <property type="match status" value="1"/>
</dbReference>
<dbReference type="InterPro" id="IPR001872">
    <property type="entry name" value="Peptidase_A8"/>
</dbReference>
<name>A0A542ZBJ2_9ACTN</name>
<dbReference type="GO" id="GO:0005886">
    <property type="term" value="C:plasma membrane"/>
    <property type="evidence" value="ECO:0007669"/>
    <property type="project" value="UniProtKB-SubCell"/>
</dbReference>
<comment type="catalytic activity">
    <reaction evidence="9">
        <text>Release of signal peptides from bacterial membrane prolipoproteins. Hydrolyzes -Xaa-Yaa-Zaa-|-(S,diacylglyceryl)Cys-, in which Xaa is hydrophobic (preferably Leu), and Yaa (Ala or Ser) and Zaa (Gly or Ala) have small, neutral side chains.</text>
        <dbReference type="EC" id="3.4.23.36"/>
    </reaction>
</comment>
<evidence type="ECO:0000256" key="10">
    <source>
        <dbReference type="RuleBase" id="RU004181"/>
    </source>
</evidence>
<feature type="active site" evidence="9">
    <location>
        <position position="163"/>
    </location>
</feature>
<keyword evidence="6 9" id="KW-0378">Hydrolase</keyword>
<feature type="region of interest" description="Disordered" evidence="11">
    <location>
        <begin position="193"/>
        <end position="217"/>
    </location>
</feature>
<feature type="transmembrane region" description="Helical" evidence="9">
    <location>
        <begin position="116"/>
        <end position="133"/>
    </location>
</feature>
<keyword evidence="2 9" id="KW-1003">Cell membrane</keyword>
<keyword evidence="5 9" id="KW-0064">Aspartyl protease</keyword>
<accession>A0A542ZBJ2</accession>
<keyword evidence="3 9" id="KW-0645">Protease</keyword>
<keyword evidence="8 9" id="KW-0472">Membrane</keyword>
<dbReference type="GO" id="GO:0004190">
    <property type="term" value="F:aspartic-type endopeptidase activity"/>
    <property type="evidence" value="ECO:0007669"/>
    <property type="project" value="UniProtKB-UniRule"/>
</dbReference>
<evidence type="ECO:0000256" key="11">
    <source>
        <dbReference type="SAM" id="MobiDB-lite"/>
    </source>
</evidence>
<dbReference type="RefSeq" id="WP_142093544.1">
    <property type="nucleotide sequence ID" value="NZ_BAAAMD010000003.1"/>
</dbReference>
<evidence type="ECO:0000256" key="5">
    <source>
        <dbReference type="ARBA" id="ARBA00022750"/>
    </source>
</evidence>
<comment type="subcellular location">
    <subcellularLocation>
        <location evidence="9">Cell membrane</location>
        <topology evidence="9">Multi-pass membrane protein</topology>
    </subcellularLocation>
</comment>
<dbReference type="PRINTS" id="PR00781">
    <property type="entry name" value="LIPOSIGPTASE"/>
</dbReference>
<dbReference type="AlphaFoldDB" id="A0A542ZBJ2"/>
<keyword evidence="13" id="KW-1185">Reference proteome</keyword>
<comment type="function">
    <text evidence="9">This protein specifically catalyzes the removal of signal peptides from prolipoproteins.</text>
</comment>
<dbReference type="OrthoDB" id="4308908at2"/>
<comment type="caution">
    <text evidence="12">The sequence shown here is derived from an EMBL/GenBank/DDBJ whole genome shotgun (WGS) entry which is preliminary data.</text>
</comment>
<gene>
    <name evidence="9" type="primary">lspA</name>
    <name evidence="12" type="ORF">FB460_1532</name>
</gene>
<evidence type="ECO:0000256" key="7">
    <source>
        <dbReference type="ARBA" id="ARBA00022989"/>
    </source>
</evidence>
<evidence type="ECO:0000256" key="8">
    <source>
        <dbReference type="ARBA" id="ARBA00023136"/>
    </source>
</evidence>
<evidence type="ECO:0000256" key="1">
    <source>
        <dbReference type="ARBA" id="ARBA00006139"/>
    </source>
</evidence>
<keyword evidence="7 9" id="KW-1133">Transmembrane helix</keyword>
<evidence type="ECO:0000313" key="13">
    <source>
        <dbReference type="Proteomes" id="UP000316196"/>
    </source>
</evidence>
<feature type="compositionally biased region" description="Basic and acidic residues" evidence="11">
    <location>
        <begin position="8"/>
        <end position="21"/>
    </location>
</feature>
<dbReference type="PANTHER" id="PTHR33695:SF1">
    <property type="entry name" value="LIPOPROTEIN SIGNAL PEPTIDASE"/>
    <property type="match status" value="1"/>
</dbReference>
<feature type="transmembrane region" description="Helical" evidence="9">
    <location>
        <begin position="153"/>
        <end position="178"/>
    </location>
</feature>
<dbReference type="EMBL" id="VFOR01000002">
    <property type="protein sequence ID" value="TQL57692.1"/>
    <property type="molecule type" value="Genomic_DNA"/>
</dbReference>
<feature type="transmembrane region" description="Helical" evidence="9">
    <location>
        <begin position="34"/>
        <end position="51"/>
    </location>
</feature>
<evidence type="ECO:0000256" key="4">
    <source>
        <dbReference type="ARBA" id="ARBA00022692"/>
    </source>
</evidence>
<keyword evidence="4 9" id="KW-0812">Transmembrane</keyword>
<comment type="similarity">
    <text evidence="1 9 10">Belongs to the peptidase A8 family.</text>
</comment>
<dbReference type="PANTHER" id="PTHR33695">
    <property type="entry name" value="LIPOPROTEIN SIGNAL PEPTIDASE"/>
    <property type="match status" value="1"/>
</dbReference>
<evidence type="ECO:0000256" key="9">
    <source>
        <dbReference type="HAMAP-Rule" id="MF_00161"/>
    </source>
</evidence>
<evidence type="ECO:0000256" key="6">
    <source>
        <dbReference type="ARBA" id="ARBA00022801"/>
    </source>
</evidence>
<dbReference type="Pfam" id="PF01252">
    <property type="entry name" value="Peptidase_A8"/>
    <property type="match status" value="1"/>
</dbReference>
<feature type="active site" evidence="9">
    <location>
        <position position="149"/>
    </location>
</feature>
<proteinExistence type="inferred from homology"/>
<feature type="transmembrane region" description="Helical" evidence="9">
    <location>
        <begin position="89"/>
        <end position="109"/>
    </location>
</feature>
<organism evidence="12 13">
    <name type="scientific">Propioniferax innocua</name>
    <dbReference type="NCBI Taxonomy" id="1753"/>
    <lineage>
        <taxon>Bacteria</taxon>
        <taxon>Bacillati</taxon>
        <taxon>Actinomycetota</taxon>
        <taxon>Actinomycetes</taxon>
        <taxon>Propionibacteriales</taxon>
        <taxon>Propionibacteriaceae</taxon>
        <taxon>Propioniferax</taxon>
    </lineage>
</organism>
<dbReference type="EC" id="3.4.23.36" evidence="9"/>
<comment type="pathway">
    <text evidence="9">Protein modification; lipoprotein biosynthesis (signal peptide cleavage).</text>
</comment>
<evidence type="ECO:0000313" key="12">
    <source>
        <dbReference type="EMBL" id="TQL57692.1"/>
    </source>
</evidence>
<protein>
    <recommendedName>
        <fullName evidence="9">Lipoprotein signal peptidase</fullName>
        <ecNumber evidence="9">3.4.23.36</ecNumber>
    </recommendedName>
    <alternativeName>
        <fullName evidence="9">Prolipoprotein signal peptidase</fullName>
    </alternativeName>
    <alternativeName>
        <fullName evidence="9">Signal peptidase II</fullName>
        <shortName evidence="9">SPase II</shortName>
    </alternativeName>
</protein>
<dbReference type="GO" id="GO:0006508">
    <property type="term" value="P:proteolysis"/>
    <property type="evidence" value="ECO:0007669"/>
    <property type="project" value="UniProtKB-KW"/>
</dbReference>
<sequence length="217" mass="22862">MTASEASSSRRNDGVSSRRNDGVSSRRISGRRGFTLWIVTALVGWGIDAGTKQWALSTLPWGTPIPFIGELLQLHLIANPGAAFSLGAGHTWIFTVLSFVVLAFVVALARTLRHTGWALTLGIITAGILGNLTDRLFRPPGFAVGHVIDFLRLPAWPIFNVADICVTLGAVALVIVWFRSGVGPDGLPDNVVVSGENPKGVSGPRGRSEAGGEGADA</sequence>
<reference evidence="12 13" key="1">
    <citation type="submission" date="2019-06" db="EMBL/GenBank/DDBJ databases">
        <title>Sequencing the genomes of 1000 actinobacteria strains.</title>
        <authorList>
            <person name="Klenk H.-P."/>
        </authorList>
    </citation>
    <scope>NUCLEOTIDE SEQUENCE [LARGE SCALE GENOMIC DNA]</scope>
    <source>
        <strain evidence="12 13">DSM 8251</strain>
    </source>
</reference>
<evidence type="ECO:0000256" key="2">
    <source>
        <dbReference type="ARBA" id="ARBA00022475"/>
    </source>
</evidence>
<feature type="region of interest" description="Disordered" evidence="11">
    <location>
        <begin position="1"/>
        <end position="26"/>
    </location>
</feature>
<dbReference type="NCBIfam" id="TIGR00077">
    <property type="entry name" value="lspA"/>
    <property type="match status" value="1"/>
</dbReference>
<dbReference type="Proteomes" id="UP000316196">
    <property type="component" value="Unassembled WGS sequence"/>
</dbReference>
<evidence type="ECO:0000256" key="3">
    <source>
        <dbReference type="ARBA" id="ARBA00022670"/>
    </source>
</evidence>
<dbReference type="UniPathway" id="UPA00665"/>